<comment type="caution">
    <text evidence="2">The sequence shown here is derived from an EMBL/GenBank/DDBJ whole genome shotgun (WGS) entry which is preliminary data.</text>
</comment>
<feature type="signal peptide" evidence="1">
    <location>
        <begin position="1"/>
        <end position="24"/>
    </location>
</feature>
<dbReference type="PROSITE" id="PS51257">
    <property type="entry name" value="PROKAR_LIPOPROTEIN"/>
    <property type="match status" value="1"/>
</dbReference>
<feature type="chain" id="PRO_5047439311" description="Lipoprotein" evidence="1">
    <location>
        <begin position="25"/>
        <end position="149"/>
    </location>
</feature>
<protein>
    <recommendedName>
        <fullName evidence="4">Lipoprotein</fullName>
    </recommendedName>
</protein>
<evidence type="ECO:0000313" key="3">
    <source>
        <dbReference type="Proteomes" id="UP001055125"/>
    </source>
</evidence>
<dbReference type="RefSeq" id="WP_238246992.1">
    <property type="nucleotide sequence ID" value="NZ_BPQP01000129.1"/>
</dbReference>
<evidence type="ECO:0000313" key="2">
    <source>
        <dbReference type="EMBL" id="GJD97930.1"/>
    </source>
</evidence>
<keyword evidence="1" id="KW-0732">Signal</keyword>
<name>A0ABQ4S5U2_9HYPH</name>
<proteinExistence type="predicted"/>
<accession>A0ABQ4S5U2</accession>
<reference evidence="2" key="2">
    <citation type="submission" date="2021-08" db="EMBL/GenBank/DDBJ databases">
        <authorList>
            <person name="Tani A."/>
            <person name="Ola A."/>
            <person name="Ogura Y."/>
            <person name="Katsura K."/>
            <person name="Hayashi T."/>
        </authorList>
    </citation>
    <scope>NUCLEOTIDE SEQUENCE</scope>
    <source>
        <strain evidence="2">DSM 19015</strain>
    </source>
</reference>
<organism evidence="2 3">
    <name type="scientific">Methylobacterium iners</name>
    <dbReference type="NCBI Taxonomy" id="418707"/>
    <lineage>
        <taxon>Bacteria</taxon>
        <taxon>Pseudomonadati</taxon>
        <taxon>Pseudomonadota</taxon>
        <taxon>Alphaproteobacteria</taxon>
        <taxon>Hyphomicrobiales</taxon>
        <taxon>Methylobacteriaceae</taxon>
        <taxon>Methylobacterium</taxon>
    </lineage>
</organism>
<keyword evidence="3" id="KW-1185">Reference proteome</keyword>
<dbReference type="EMBL" id="BPQP01000129">
    <property type="protein sequence ID" value="GJD97930.1"/>
    <property type="molecule type" value="Genomic_DNA"/>
</dbReference>
<evidence type="ECO:0000256" key="1">
    <source>
        <dbReference type="SAM" id="SignalP"/>
    </source>
</evidence>
<evidence type="ECO:0008006" key="4">
    <source>
        <dbReference type="Google" id="ProtNLM"/>
    </source>
</evidence>
<dbReference type="Proteomes" id="UP001055125">
    <property type="component" value="Unassembled WGS sequence"/>
</dbReference>
<reference evidence="2" key="1">
    <citation type="journal article" date="2021" name="Front. Microbiol.">
        <title>Comprehensive Comparative Genomics and Phenotyping of Methylobacterium Species.</title>
        <authorList>
            <person name="Alessa O."/>
            <person name="Ogura Y."/>
            <person name="Fujitani Y."/>
            <person name="Takami H."/>
            <person name="Hayashi T."/>
            <person name="Sahin N."/>
            <person name="Tani A."/>
        </authorList>
    </citation>
    <scope>NUCLEOTIDE SEQUENCE</scope>
    <source>
        <strain evidence="2">DSM 19015</strain>
    </source>
</reference>
<gene>
    <name evidence="2" type="ORF">OCOJLMKI_5169</name>
</gene>
<sequence>MVQRKLNPLALGLLGVLAASCATASLAEARPAGRAKTQARTTLAHLDTASTECFAEAVLANPVALAHAKASRWYQAAGVIGVVCRREVDRMMQARDAIQGPGAGQRYFRTVYAKRLDRELAARLRPWLERQSVASADLRNEQPVEAAPE</sequence>